<comment type="caution">
    <text evidence="2">The sequence shown here is derived from an EMBL/GenBank/DDBJ whole genome shotgun (WGS) entry which is preliminary data.</text>
</comment>
<evidence type="ECO:0000256" key="1">
    <source>
        <dbReference type="SAM" id="MobiDB-lite"/>
    </source>
</evidence>
<protein>
    <submittedName>
        <fullName evidence="2">Uncharacterized protein</fullName>
    </submittedName>
</protein>
<dbReference type="AlphaFoldDB" id="A0AAV7QIZ0"/>
<reference evidence="2" key="1">
    <citation type="journal article" date="2022" name="bioRxiv">
        <title>Sequencing and chromosome-scale assembly of the giantPleurodeles waltlgenome.</title>
        <authorList>
            <person name="Brown T."/>
            <person name="Elewa A."/>
            <person name="Iarovenko S."/>
            <person name="Subramanian E."/>
            <person name="Araus A.J."/>
            <person name="Petzold A."/>
            <person name="Susuki M."/>
            <person name="Suzuki K.-i.T."/>
            <person name="Hayashi T."/>
            <person name="Toyoda A."/>
            <person name="Oliveira C."/>
            <person name="Osipova E."/>
            <person name="Leigh N.D."/>
            <person name="Simon A."/>
            <person name="Yun M.H."/>
        </authorList>
    </citation>
    <scope>NUCLEOTIDE SEQUENCE</scope>
    <source>
        <strain evidence="2">20211129_DDA</strain>
        <tissue evidence="2">Liver</tissue>
    </source>
</reference>
<sequence length="264" mass="29633">MSHLKGFARQQGWLPSIAAAAEAPPQQTKPSKGKAKAKKWAHSEAFEWLSATVLDEHGYSNPRAQEPPSDNSKWADSDASQESSDSDQEEKPGPSKRKCPDYGSDRQAPFKVLTIDPMEIVHPRSTNWTPLPEVASYAQSHLRQGFDKDIRLRPRLECPRRDLESKVSDTPEVDPTMVTFMKKWAKDPKKVLDRVWRSCQDRLLDILGPLTKILEMGVQAMEAGVTLDPNFLIGWAQCAVCQLGNANVAIFNIRNTLYPNVDRP</sequence>
<gene>
    <name evidence="2" type="ORF">NDU88_004823</name>
</gene>
<organism evidence="2 3">
    <name type="scientific">Pleurodeles waltl</name>
    <name type="common">Iberian ribbed newt</name>
    <dbReference type="NCBI Taxonomy" id="8319"/>
    <lineage>
        <taxon>Eukaryota</taxon>
        <taxon>Metazoa</taxon>
        <taxon>Chordata</taxon>
        <taxon>Craniata</taxon>
        <taxon>Vertebrata</taxon>
        <taxon>Euteleostomi</taxon>
        <taxon>Amphibia</taxon>
        <taxon>Batrachia</taxon>
        <taxon>Caudata</taxon>
        <taxon>Salamandroidea</taxon>
        <taxon>Salamandridae</taxon>
        <taxon>Pleurodelinae</taxon>
        <taxon>Pleurodeles</taxon>
    </lineage>
</organism>
<proteinExistence type="predicted"/>
<feature type="compositionally biased region" description="Basic and acidic residues" evidence="1">
    <location>
        <begin position="89"/>
        <end position="104"/>
    </location>
</feature>
<feature type="region of interest" description="Disordered" evidence="1">
    <location>
        <begin position="57"/>
        <end position="105"/>
    </location>
</feature>
<feature type="region of interest" description="Disordered" evidence="1">
    <location>
        <begin position="15"/>
        <end position="40"/>
    </location>
</feature>
<evidence type="ECO:0000313" key="3">
    <source>
        <dbReference type="Proteomes" id="UP001066276"/>
    </source>
</evidence>
<dbReference type="Proteomes" id="UP001066276">
    <property type="component" value="Chromosome 6"/>
</dbReference>
<accession>A0AAV7QIZ0</accession>
<dbReference type="EMBL" id="JANPWB010000010">
    <property type="protein sequence ID" value="KAJ1138438.1"/>
    <property type="molecule type" value="Genomic_DNA"/>
</dbReference>
<feature type="compositionally biased region" description="Basic residues" evidence="1">
    <location>
        <begin position="31"/>
        <end position="40"/>
    </location>
</feature>
<name>A0AAV7QIZ0_PLEWA</name>
<keyword evidence="3" id="KW-1185">Reference proteome</keyword>
<evidence type="ECO:0000313" key="2">
    <source>
        <dbReference type="EMBL" id="KAJ1138438.1"/>
    </source>
</evidence>